<feature type="region of interest" description="Disordered" evidence="1">
    <location>
        <begin position="1"/>
        <end position="32"/>
    </location>
</feature>
<dbReference type="EMBL" id="JAUKUA010000003">
    <property type="protein sequence ID" value="KAK0720858.1"/>
    <property type="molecule type" value="Genomic_DNA"/>
</dbReference>
<evidence type="ECO:0000256" key="1">
    <source>
        <dbReference type="SAM" id="MobiDB-lite"/>
    </source>
</evidence>
<reference evidence="2" key="1">
    <citation type="submission" date="2023-06" db="EMBL/GenBank/DDBJ databases">
        <title>Genome-scale phylogeny and comparative genomics of the fungal order Sordariales.</title>
        <authorList>
            <consortium name="Lawrence Berkeley National Laboratory"/>
            <person name="Hensen N."/>
            <person name="Bonometti L."/>
            <person name="Westerberg I."/>
            <person name="Brannstrom I.O."/>
            <person name="Guillou S."/>
            <person name="Cros-Aarteil S."/>
            <person name="Calhoun S."/>
            <person name="Haridas S."/>
            <person name="Kuo A."/>
            <person name="Mondo S."/>
            <person name="Pangilinan J."/>
            <person name="Riley R."/>
            <person name="Labutti K."/>
            <person name="Andreopoulos B."/>
            <person name="Lipzen A."/>
            <person name="Chen C."/>
            <person name="Yanf M."/>
            <person name="Daum C."/>
            <person name="Ng V."/>
            <person name="Clum A."/>
            <person name="Steindorff A."/>
            <person name="Ohm R."/>
            <person name="Martin F."/>
            <person name="Silar P."/>
            <person name="Natvig D."/>
            <person name="Lalanne C."/>
            <person name="Gautier V."/>
            <person name="Ament-Velasquez S.L."/>
            <person name="Kruys A."/>
            <person name="Hutchinson M.I."/>
            <person name="Powell A.J."/>
            <person name="Barry K."/>
            <person name="Miller A.N."/>
            <person name="Grigoriev I.V."/>
            <person name="Debuchy R."/>
            <person name="Gladieux P."/>
            <person name="Thoren M.H."/>
            <person name="Johannesson H."/>
        </authorList>
    </citation>
    <scope>NUCLEOTIDE SEQUENCE</scope>
    <source>
        <strain evidence="2">SMH4607-1</strain>
    </source>
</reference>
<organism evidence="2 3">
    <name type="scientific">Lasiosphaeris hirsuta</name>
    <dbReference type="NCBI Taxonomy" id="260670"/>
    <lineage>
        <taxon>Eukaryota</taxon>
        <taxon>Fungi</taxon>
        <taxon>Dikarya</taxon>
        <taxon>Ascomycota</taxon>
        <taxon>Pezizomycotina</taxon>
        <taxon>Sordariomycetes</taxon>
        <taxon>Sordariomycetidae</taxon>
        <taxon>Sordariales</taxon>
        <taxon>Lasiosphaeriaceae</taxon>
        <taxon>Lasiosphaeris</taxon>
    </lineage>
</organism>
<evidence type="ECO:0000313" key="3">
    <source>
        <dbReference type="Proteomes" id="UP001172102"/>
    </source>
</evidence>
<evidence type="ECO:0000313" key="2">
    <source>
        <dbReference type="EMBL" id="KAK0720858.1"/>
    </source>
</evidence>
<dbReference type="AlphaFoldDB" id="A0AA40E350"/>
<protein>
    <submittedName>
        <fullName evidence="2">Uncharacterized protein</fullName>
    </submittedName>
</protein>
<sequence length="83" mass="8600">MTKLVPLSPDTASLGHRRHIADSPPLSSSGALHAVPRNNPICQTSPALAQTHTCSCGSWGIRCCPAPELAHQSAAPPPKAISQ</sequence>
<gene>
    <name evidence="2" type="ORF">B0H67DRAFT_205943</name>
</gene>
<accession>A0AA40E350</accession>
<comment type="caution">
    <text evidence="2">The sequence shown here is derived from an EMBL/GenBank/DDBJ whole genome shotgun (WGS) entry which is preliminary data.</text>
</comment>
<keyword evidence="3" id="KW-1185">Reference proteome</keyword>
<proteinExistence type="predicted"/>
<dbReference type="Proteomes" id="UP001172102">
    <property type="component" value="Unassembled WGS sequence"/>
</dbReference>
<name>A0AA40E350_9PEZI</name>